<dbReference type="Proteomes" id="UP000235672">
    <property type="component" value="Unassembled WGS sequence"/>
</dbReference>
<feature type="compositionally biased region" description="Basic and acidic residues" evidence="1">
    <location>
        <begin position="479"/>
        <end position="494"/>
    </location>
</feature>
<feature type="region of interest" description="Disordered" evidence="1">
    <location>
        <begin position="1"/>
        <end position="63"/>
    </location>
</feature>
<sequence length="532" mass="59005">MSPRSQSGDIDRTKLDSGEGPVNRKQDASGSTPTNEDVVPQTMNQRPSTHWPPPLPQGDDTQAFLGNRNEEIQSRAPESQQVYLDTYLSQANSLSTRFRGSSHEAQEANRRSIESGRGWIRRNRGSHINSQLSAGNPAIAPQAQQNWPTNQPPISTPQELRGMPGPAPNLFIIQNPPANQYSAVPHFQSASPPGRPAEQEQRRLPSPHSILSTAQNQSVNQNSGFPHFQSTVPPGRPAEQEQRRLPSSHPYLLTVQNQPVNRSSRAPHSQSTIPQGRPADEEPRRFPGPQSLSSNVQNEPGHQNSAVRHLQSTVPQKRPADQEEQRVQGTRSSLPTAPTPPRKTRTKISRDPFSDSDDSPELPEPSMRESREQNSTPNPIPKRIVETAPSGELKISLARPKIGPRPAGYRPAHVPQRRSNARSSSSMAEPPSELPRRSRHEDRQETVSRGFVPVNRNHTASKRPAANVDGTSDKPPSASEKEFGRPDLISKDGHVVRLESESCTRSTRRKHSASKYNNTLKQMCYWGFQESK</sequence>
<organism evidence="2 3">
    <name type="scientific">Hyaloscypha hepaticicola</name>
    <dbReference type="NCBI Taxonomy" id="2082293"/>
    <lineage>
        <taxon>Eukaryota</taxon>
        <taxon>Fungi</taxon>
        <taxon>Dikarya</taxon>
        <taxon>Ascomycota</taxon>
        <taxon>Pezizomycotina</taxon>
        <taxon>Leotiomycetes</taxon>
        <taxon>Helotiales</taxon>
        <taxon>Hyaloscyphaceae</taxon>
        <taxon>Hyaloscypha</taxon>
    </lineage>
</organism>
<gene>
    <name evidence="2" type="ORF">NA56DRAFT_745490</name>
</gene>
<evidence type="ECO:0000313" key="2">
    <source>
        <dbReference type="EMBL" id="PMD24879.1"/>
    </source>
</evidence>
<dbReference type="AlphaFoldDB" id="A0A2J6QF33"/>
<accession>A0A2J6QF33</accession>
<feature type="compositionally biased region" description="Basic and acidic residues" evidence="1">
    <location>
        <begin position="434"/>
        <end position="446"/>
    </location>
</feature>
<name>A0A2J6QF33_9HELO</name>
<reference evidence="2 3" key="1">
    <citation type="submission" date="2016-05" db="EMBL/GenBank/DDBJ databases">
        <title>A degradative enzymes factory behind the ericoid mycorrhizal symbiosis.</title>
        <authorList>
            <consortium name="DOE Joint Genome Institute"/>
            <person name="Martino E."/>
            <person name="Morin E."/>
            <person name="Grelet G."/>
            <person name="Kuo A."/>
            <person name="Kohler A."/>
            <person name="Daghino S."/>
            <person name="Barry K."/>
            <person name="Choi C."/>
            <person name="Cichocki N."/>
            <person name="Clum A."/>
            <person name="Copeland A."/>
            <person name="Hainaut M."/>
            <person name="Haridas S."/>
            <person name="Labutti K."/>
            <person name="Lindquist E."/>
            <person name="Lipzen A."/>
            <person name="Khouja H.-R."/>
            <person name="Murat C."/>
            <person name="Ohm R."/>
            <person name="Olson A."/>
            <person name="Spatafora J."/>
            <person name="Veneault-Fourrey C."/>
            <person name="Henrissat B."/>
            <person name="Grigoriev I."/>
            <person name="Martin F."/>
            <person name="Perotto S."/>
        </authorList>
    </citation>
    <scope>NUCLEOTIDE SEQUENCE [LARGE SCALE GENOMIC DNA]</scope>
    <source>
        <strain evidence="2 3">UAMH 7357</strain>
    </source>
</reference>
<feature type="compositionally biased region" description="Polar residues" evidence="1">
    <location>
        <begin position="209"/>
        <end position="232"/>
    </location>
</feature>
<keyword evidence="3" id="KW-1185">Reference proteome</keyword>
<feature type="region of interest" description="Disordered" evidence="1">
    <location>
        <begin position="98"/>
        <end position="245"/>
    </location>
</feature>
<feature type="compositionally biased region" description="Basic and acidic residues" evidence="1">
    <location>
        <begin position="101"/>
        <end position="114"/>
    </location>
</feature>
<feature type="compositionally biased region" description="Polar residues" evidence="1">
    <location>
        <begin position="290"/>
        <end position="315"/>
    </location>
</feature>
<evidence type="ECO:0000313" key="3">
    <source>
        <dbReference type="Proteomes" id="UP000235672"/>
    </source>
</evidence>
<feature type="compositionally biased region" description="Polar residues" evidence="1">
    <location>
        <begin position="28"/>
        <end position="48"/>
    </location>
</feature>
<feature type="compositionally biased region" description="Basic and acidic residues" evidence="1">
    <location>
        <begin position="9"/>
        <end position="27"/>
    </location>
</feature>
<proteinExistence type="predicted"/>
<protein>
    <submittedName>
        <fullName evidence="2">Uncharacterized protein</fullName>
    </submittedName>
</protein>
<evidence type="ECO:0000256" key="1">
    <source>
        <dbReference type="SAM" id="MobiDB-lite"/>
    </source>
</evidence>
<feature type="region of interest" description="Disordered" evidence="1">
    <location>
        <begin position="257"/>
        <end position="494"/>
    </location>
</feature>
<dbReference type="EMBL" id="KZ613471">
    <property type="protein sequence ID" value="PMD24879.1"/>
    <property type="molecule type" value="Genomic_DNA"/>
</dbReference>
<feature type="compositionally biased region" description="Polar residues" evidence="1">
    <location>
        <begin position="257"/>
        <end position="274"/>
    </location>
</feature>